<dbReference type="EMBL" id="JARSBO010000002">
    <property type="protein sequence ID" value="MDG4718122.1"/>
    <property type="molecule type" value="Genomic_DNA"/>
</dbReference>
<dbReference type="Proteomes" id="UP001529180">
    <property type="component" value="Unassembled WGS sequence"/>
</dbReference>
<reference evidence="1 2" key="1">
    <citation type="submission" date="2023-03" db="EMBL/GenBank/DDBJ databases">
        <title>Strain FZY0004 represents a novel species in the genus Thalassospira isolated from seawater.</title>
        <authorList>
            <person name="Fu Z.-Y."/>
        </authorList>
    </citation>
    <scope>NUCLEOTIDE SEQUENCE [LARGE SCALE GENOMIC DNA]</scope>
    <source>
        <strain evidence="1 2">FZY0004</strain>
    </source>
</reference>
<accession>A0ABT6G7U0</accession>
<evidence type="ECO:0000313" key="2">
    <source>
        <dbReference type="Proteomes" id="UP001529180"/>
    </source>
</evidence>
<evidence type="ECO:0000313" key="1">
    <source>
        <dbReference type="EMBL" id="MDG4718122.1"/>
    </source>
</evidence>
<gene>
    <name evidence="1" type="ORF">P7680_03885</name>
</gene>
<dbReference type="RefSeq" id="WP_181846348.1">
    <property type="nucleotide sequence ID" value="NZ_JARSBO010000002.1"/>
</dbReference>
<name>A0ABT6G7U0_9PROT</name>
<dbReference type="SUPFAM" id="SSF159888">
    <property type="entry name" value="YdhG-like"/>
    <property type="match status" value="1"/>
</dbReference>
<proteinExistence type="predicted"/>
<keyword evidence="2" id="KW-1185">Reference proteome</keyword>
<protein>
    <submittedName>
        <fullName evidence="1">DUF1801 domain-containing protein</fullName>
    </submittedName>
</protein>
<organism evidence="1 2">
    <name type="scientific">Thalassospira aquimaris</name>
    <dbReference type="NCBI Taxonomy" id="3037796"/>
    <lineage>
        <taxon>Bacteria</taxon>
        <taxon>Pseudomonadati</taxon>
        <taxon>Pseudomonadota</taxon>
        <taxon>Alphaproteobacteria</taxon>
        <taxon>Rhodospirillales</taxon>
        <taxon>Thalassospiraceae</taxon>
        <taxon>Thalassospira</taxon>
    </lineage>
</organism>
<comment type="caution">
    <text evidence="1">The sequence shown here is derived from an EMBL/GenBank/DDBJ whole genome shotgun (WGS) entry which is preliminary data.</text>
</comment>
<sequence>MTDPVTQSNVPAKLATYPLPARKMLDQIRNWVFDLAAGMKDVGDLDESLKWGEPAWRPKSGSGTTIRADWKSKTPDQVMIFFDCKTDLIDRTRSLLSDQLTCEGNRAIILPIDHPMPEGAIKTALGWALRYHIDRTIAPKQPQITTP</sequence>